<evidence type="ECO:0000313" key="2">
    <source>
        <dbReference type="Proteomes" id="UP000692954"/>
    </source>
</evidence>
<comment type="caution">
    <text evidence="1">The sequence shown here is derived from an EMBL/GenBank/DDBJ whole genome shotgun (WGS) entry which is preliminary data.</text>
</comment>
<protein>
    <submittedName>
        <fullName evidence="1">Uncharacterized protein</fullName>
    </submittedName>
</protein>
<evidence type="ECO:0000313" key="1">
    <source>
        <dbReference type="EMBL" id="CAD8103282.1"/>
    </source>
</evidence>
<dbReference type="EMBL" id="CAJJDN010000080">
    <property type="protein sequence ID" value="CAD8103282.1"/>
    <property type="molecule type" value="Genomic_DNA"/>
</dbReference>
<organism evidence="1 2">
    <name type="scientific">Paramecium sonneborni</name>
    <dbReference type="NCBI Taxonomy" id="65129"/>
    <lineage>
        <taxon>Eukaryota</taxon>
        <taxon>Sar</taxon>
        <taxon>Alveolata</taxon>
        <taxon>Ciliophora</taxon>
        <taxon>Intramacronucleata</taxon>
        <taxon>Oligohymenophorea</taxon>
        <taxon>Peniculida</taxon>
        <taxon>Parameciidae</taxon>
        <taxon>Paramecium</taxon>
    </lineage>
</organism>
<dbReference type="AlphaFoldDB" id="A0A8S1PJC0"/>
<dbReference type="Proteomes" id="UP000692954">
    <property type="component" value="Unassembled WGS sequence"/>
</dbReference>
<keyword evidence="2" id="KW-1185">Reference proteome</keyword>
<accession>A0A8S1PJC0</accession>
<gene>
    <name evidence="1" type="ORF">PSON_ATCC_30995.1.T0800002</name>
</gene>
<proteinExistence type="predicted"/>
<sequence length="84" mass="10478">MQQNEKGLLMRSIICCSKKIRNKLKYLTREFLDFKRYLTYLIREGDLEKLKHLETIWLQYKTNEISAYVQSFHWQRKFCQCKFY</sequence>
<name>A0A8S1PJC0_9CILI</name>
<reference evidence="1" key="1">
    <citation type="submission" date="2021-01" db="EMBL/GenBank/DDBJ databases">
        <authorList>
            <consortium name="Genoscope - CEA"/>
            <person name="William W."/>
        </authorList>
    </citation>
    <scope>NUCLEOTIDE SEQUENCE</scope>
</reference>